<dbReference type="Gene3D" id="1.10.10.10">
    <property type="entry name" value="Winged helix-like DNA-binding domain superfamily/Winged helix DNA-binding domain"/>
    <property type="match status" value="1"/>
</dbReference>
<dbReference type="EMBL" id="DSBW01000205">
    <property type="protein sequence ID" value="HED31826.1"/>
    <property type="molecule type" value="Genomic_DNA"/>
</dbReference>
<proteinExistence type="predicted"/>
<feature type="coiled-coil region" evidence="1">
    <location>
        <begin position="237"/>
        <end position="275"/>
    </location>
</feature>
<dbReference type="SUPFAM" id="SSF46894">
    <property type="entry name" value="C-terminal effector domain of the bipartite response regulators"/>
    <property type="match status" value="1"/>
</dbReference>
<reference evidence="2" key="1">
    <citation type="journal article" date="2020" name="mSystems">
        <title>Genome- and Community-Level Interaction Insights into Carbon Utilization and Element Cycling Functions of Hydrothermarchaeota in Hydrothermal Sediment.</title>
        <authorList>
            <person name="Zhou Z."/>
            <person name="Liu Y."/>
            <person name="Xu W."/>
            <person name="Pan J."/>
            <person name="Luo Z.H."/>
            <person name="Li M."/>
        </authorList>
    </citation>
    <scope>NUCLEOTIDE SEQUENCE [LARGE SCALE GENOMIC DNA]</scope>
    <source>
        <strain evidence="2">SpSt-1181</strain>
    </source>
</reference>
<dbReference type="AlphaFoldDB" id="A0A831WVR8"/>
<gene>
    <name evidence="2" type="ORF">ENN50_09175</name>
</gene>
<dbReference type="GO" id="GO:0003677">
    <property type="term" value="F:DNA binding"/>
    <property type="evidence" value="ECO:0007669"/>
    <property type="project" value="InterPro"/>
</dbReference>
<protein>
    <submittedName>
        <fullName evidence="2">Transcriptional regulator</fullName>
    </submittedName>
</protein>
<organism evidence="2">
    <name type="scientific">Prosthecochloris aestuarii</name>
    <dbReference type="NCBI Taxonomy" id="1102"/>
    <lineage>
        <taxon>Bacteria</taxon>
        <taxon>Pseudomonadati</taxon>
        <taxon>Chlorobiota</taxon>
        <taxon>Chlorobiia</taxon>
        <taxon>Chlorobiales</taxon>
        <taxon>Chlorobiaceae</taxon>
        <taxon>Prosthecochloris</taxon>
    </lineage>
</organism>
<sequence>MSNMHNNQPPITEKPNWMEEHPDAGYCKIIKIAGDDILLASIRAKSGVTLDRMDTDLMKKVLADCDIETKPVFLIWDMTHISAVSYDYKKSIARLVYNPETIFRGIVFYNVEENFMPTVETFAAIAGETVPVACCGSYREALQVVEQIRQGNKSVELFMHDDEADDSFEKRKKDFLAAIGRISWLNMLHQSISLPPADDPVYPFFKAIENLQYDLGETMKHDEQQIDQIKKEFEKVLTDQTIQLNAQQELYKQLKKQLEKEKAALTSRIASQEMELTRISTAIAEKTSTLQELLEIIRELDIDETQKKEMIESCESMIETEMIEKKLNIELTSTDSEFLLKLQKKHPNLNQRELRICLLVKLNYDTREIARSIGISTRGMESIRYRMHKKIGLSRHQSIKSYLTELASRTA</sequence>
<keyword evidence="1" id="KW-0175">Coiled coil</keyword>
<dbReference type="InterPro" id="IPR016032">
    <property type="entry name" value="Sig_transdc_resp-reg_C-effctor"/>
</dbReference>
<dbReference type="Proteomes" id="UP000886335">
    <property type="component" value="Unassembled WGS sequence"/>
</dbReference>
<evidence type="ECO:0000256" key="1">
    <source>
        <dbReference type="SAM" id="Coils"/>
    </source>
</evidence>
<dbReference type="GO" id="GO:0006355">
    <property type="term" value="P:regulation of DNA-templated transcription"/>
    <property type="evidence" value="ECO:0007669"/>
    <property type="project" value="InterPro"/>
</dbReference>
<dbReference type="InterPro" id="IPR036388">
    <property type="entry name" value="WH-like_DNA-bd_sf"/>
</dbReference>
<accession>A0A831WVR8</accession>
<name>A0A831WVR8_PROAE</name>
<comment type="caution">
    <text evidence="2">The sequence shown here is derived from an EMBL/GenBank/DDBJ whole genome shotgun (WGS) entry which is preliminary data.</text>
</comment>
<evidence type="ECO:0000313" key="2">
    <source>
        <dbReference type="EMBL" id="HED31826.1"/>
    </source>
</evidence>